<dbReference type="STRING" id="933852.A0A0C3AMC2"/>
<evidence type="ECO:0000256" key="2">
    <source>
        <dbReference type="PROSITE-ProRule" id="PRU00192"/>
    </source>
</evidence>
<protein>
    <recommendedName>
        <fullName evidence="3">SH3 domain-containing protein</fullName>
    </recommendedName>
</protein>
<accession>A0A0C3AMC2</accession>
<dbReference type="InterPro" id="IPR036028">
    <property type="entry name" value="SH3-like_dom_sf"/>
</dbReference>
<keyword evidence="5" id="KW-1185">Reference proteome</keyword>
<name>A0A0C3AMC2_SERVB</name>
<dbReference type="OrthoDB" id="5971719at2759"/>
<dbReference type="SUPFAM" id="SSF50044">
    <property type="entry name" value="SH3-domain"/>
    <property type="match status" value="1"/>
</dbReference>
<evidence type="ECO:0000256" key="1">
    <source>
        <dbReference type="ARBA" id="ARBA00022443"/>
    </source>
</evidence>
<dbReference type="CDD" id="cd11773">
    <property type="entry name" value="SH3_Sla1p_1"/>
    <property type="match status" value="1"/>
</dbReference>
<dbReference type="Proteomes" id="UP000054097">
    <property type="component" value="Unassembled WGS sequence"/>
</dbReference>
<dbReference type="InterPro" id="IPR035800">
    <property type="entry name" value="Sla1_SH3_1"/>
</dbReference>
<dbReference type="HOGENOM" id="CLU_2575340_0_0_1"/>
<evidence type="ECO:0000259" key="3">
    <source>
        <dbReference type="PROSITE" id="PS50002"/>
    </source>
</evidence>
<gene>
    <name evidence="4" type="ORF">M408DRAFT_30349</name>
</gene>
<organism evidence="4 5">
    <name type="scientific">Serendipita vermifera MAFF 305830</name>
    <dbReference type="NCBI Taxonomy" id="933852"/>
    <lineage>
        <taxon>Eukaryota</taxon>
        <taxon>Fungi</taxon>
        <taxon>Dikarya</taxon>
        <taxon>Basidiomycota</taxon>
        <taxon>Agaricomycotina</taxon>
        <taxon>Agaricomycetes</taxon>
        <taxon>Sebacinales</taxon>
        <taxon>Serendipitaceae</taxon>
        <taxon>Serendipita</taxon>
    </lineage>
</organism>
<dbReference type="InterPro" id="IPR001452">
    <property type="entry name" value="SH3_domain"/>
</dbReference>
<sequence>MADAASGICLGVYKALYAYASTGDDEVDMEEDQLVLLLERSDDDWAKVRVKSASQDLEGPEGLVPAAYIEKVRVMIAISHP</sequence>
<dbReference type="AlphaFoldDB" id="A0A0C3AMC2"/>
<dbReference type="Gene3D" id="2.30.30.40">
    <property type="entry name" value="SH3 Domains"/>
    <property type="match status" value="1"/>
</dbReference>
<reference evidence="5" key="2">
    <citation type="submission" date="2015-01" db="EMBL/GenBank/DDBJ databases">
        <title>Evolutionary Origins and Diversification of the Mycorrhizal Mutualists.</title>
        <authorList>
            <consortium name="DOE Joint Genome Institute"/>
            <consortium name="Mycorrhizal Genomics Consortium"/>
            <person name="Kohler A."/>
            <person name="Kuo A."/>
            <person name="Nagy L.G."/>
            <person name="Floudas D."/>
            <person name="Copeland A."/>
            <person name="Barry K.W."/>
            <person name="Cichocki N."/>
            <person name="Veneault-Fourrey C."/>
            <person name="LaButti K."/>
            <person name="Lindquist E.A."/>
            <person name="Lipzen A."/>
            <person name="Lundell T."/>
            <person name="Morin E."/>
            <person name="Murat C."/>
            <person name="Riley R."/>
            <person name="Ohm R."/>
            <person name="Sun H."/>
            <person name="Tunlid A."/>
            <person name="Henrissat B."/>
            <person name="Grigoriev I.V."/>
            <person name="Hibbett D.S."/>
            <person name="Martin F."/>
        </authorList>
    </citation>
    <scope>NUCLEOTIDE SEQUENCE [LARGE SCALE GENOMIC DNA]</scope>
    <source>
        <strain evidence="5">MAFF 305830</strain>
    </source>
</reference>
<evidence type="ECO:0000313" key="5">
    <source>
        <dbReference type="Proteomes" id="UP000054097"/>
    </source>
</evidence>
<dbReference type="EMBL" id="KN824433">
    <property type="protein sequence ID" value="KIM20446.1"/>
    <property type="molecule type" value="Genomic_DNA"/>
</dbReference>
<dbReference type="PROSITE" id="PS50002">
    <property type="entry name" value="SH3"/>
    <property type="match status" value="1"/>
</dbReference>
<keyword evidence="1 2" id="KW-0728">SH3 domain</keyword>
<dbReference type="Pfam" id="PF14604">
    <property type="entry name" value="SH3_9"/>
    <property type="match status" value="1"/>
</dbReference>
<reference evidence="4 5" key="1">
    <citation type="submission" date="2014-04" db="EMBL/GenBank/DDBJ databases">
        <authorList>
            <consortium name="DOE Joint Genome Institute"/>
            <person name="Kuo A."/>
            <person name="Zuccaro A."/>
            <person name="Kohler A."/>
            <person name="Nagy L.G."/>
            <person name="Floudas D."/>
            <person name="Copeland A."/>
            <person name="Barry K.W."/>
            <person name="Cichocki N."/>
            <person name="Veneault-Fourrey C."/>
            <person name="LaButti K."/>
            <person name="Lindquist E.A."/>
            <person name="Lipzen A."/>
            <person name="Lundell T."/>
            <person name="Morin E."/>
            <person name="Murat C."/>
            <person name="Sun H."/>
            <person name="Tunlid A."/>
            <person name="Henrissat B."/>
            <person name="Grigoriev I.V."/>
            <person name="Hibbett D.S."/>
            <person name="Martin F."/>
            <person name="Nordberg H.P."/>
            <person name="Cantor M.N."/>
            <person name="Hua S.X."/>
        </authorList>
    </citation>
    <scope>NUCLEOTIDE SEQUENCE [LARGE SCALE GENOMIC DNA]</scope>
    <source>
        <strain evidence="4 5">MAFF 305830</strain>
    </source>
</reference>
<evidence type="ECO:0000313" key="4">
    <source>
        <dbReference type="EMBL" id="KIM20446.1"/>
    </source>
</evidence>
<proteinExistence type="predicted"/>
<dbReference type="SMART" id="SM00326">
    <property type="entry name" value="SH3"/>
    <property type="match status" value="1"/>
</dbReference>
<feature type="domain" description="SH3" evidence="3">
    <location>
        <begin position="8"/>
        <end position="74"/>
    </location>
</feature>